<feature type="region of interest" description="Disordered" evidence="1">
    <location>
        <begin position="1"/>
        <end position="32"/>
    </location>
</feature>
<reference evidence="2" key="1">
    <citation type="submission" date="2023-03" db="EMBL/GenBank/DDBJ databases">
        <authorList>
            <person name="Steffen K."/>
            <person name="Cardenas P."/>
        </authorList>
    </citation>
    <scope>NUCLEOTIDE SEQUENCE</scope>
</reference>
<dbReference type="EMBL" id="CASHTH010001839">
    <property type="protein sequence ID" value="CAI8020614.1"/>
    <property type="molecule type" value="Genomic_DNA"/>
</dbReference>
<feature type="compositionally biased region" description="Polar residues" evidence="1">
    <location>
        <begin position="13"/>
        <end position="23"/>
    </location>
</feature>
<keyword evidence="3" id="KW-1185">Reference proteome</keyword>
<comment type="caution">
    <text evidence="2">The sequence shown here is derived from an EMBL/GenBank/DDBJ whole genome shotgun (WGS) entry which is preliminary data.</text>
</comment>
<dbReference type="Proteomes" id="UP001174909">
    <property type="component" value="Unassembled WGS sequence"/>
</dbReference>
<evidence type="ECO:0000313" key="2">
    <source>
        <dbReference type="EMBL" id="CAI8020614.1"/>
    </source>
</evidence>
<name>A0AA35S0G1_GEOBA</name>
<accession>A0AA35S0G1</accession>
<evidence type="ECO:0000256" key="1">
    <source>
        <dbReference type="SAM" id="MobiDB-lite"/>
    </source>
</evidence>
<evidence type="ECO:0000313" key="3">
    <source>
        <dbReference type="Proteomes" id="UP001174909"/>
    </source>
</evidence>
<protein>
    <submittedName>
        <fullName evidence="2">Uncharacterized protein</fullName>
    </submittedName>
</protein>
<proteinExistence type="predicted"/>
<organism evidence="2 3">
    <name type="scientific">Geodia barretti</name>
    <name type="common">Barrett's horny sponge</name>
    <dbReference type="NCBI Taxonomy" id="519541"/>
    <lineage>
        <taxon>Eukaryota</taxon>
        <taxon>Metazoa</taxon>
        <taxon>Porifera</taxon>
        <taxon>Demospongiae</taxon>
        <taxon>Heteroscleromorpha</taxon>
        <taxon>Tetractinellida</taxon>
        <taxon>Astrophorina</taxon>
        <taxon>Geodiidae</taxon>
        <taxon>Geodia</taxon>
    </lineage>
</organism>
<dbReference type="AlphaFoldDB" id="A0AA35S0G1"/>
<sequence length="32" mass="3340">MALSTGIHPIKVTSGNGRNSPSSRMPGKQSEN</sequence>
<gene>
    <name evidence="2" type="ORF">GBAR_LOCUS12315</name>
</gene>